<dbReference type="RefSeq" id="WP_224788612.1">
    <property type="nucleotide sequence ID" value="NZ_CABPRZ010000003.1"/>
</dbReference>
<protein>
    <submittedName>
        <fullName evidence="7">ABC transporter glutamine-binding protein GlnH</fullName>
    </submittedName>
</protein>
<evidence type="ECO:0000256" key="2">
    <source>
        <dbReference type="ARBA" id="ARBA00022448"/>
    </source>
</evidence>
<accession>A0A5E4T2G5</accession>
<feature type="signal peptide" evidence="5">
    <location>
        <begin position="1"/>
        <end position="24"/>
    </location>
</feature>
<evidence type="ECO:0000313" key="7">
    <source>
        <dbReference type="EMBL" id="VVD80748.1"/>
    </source>
</evidence>
<dbReference type="EMBL" id="CABPRZ010000003">
    <property type="protein sequence ID" value="VVD80748.1"/>
    <property type="molecule type" value="Genomic_DNA"/>
</dbReference>
<dbReference type="Gene3D" id="3.40.190.10">
    <property type="entry name" value="Periplasmic binding protein-like II"/>
    <property type="match status" value="2"/>
</dbReference>
<dbReference type="PROSITE" id="PS01039">
    <property type="entry name" value="SBP_BACTERIAL_3"/>
    <property type="match status" value="1"/>
</dbReference>
<keyword evidence="8" id="KW-1185">Reference proteome</keyword>
<dbReference type="AlphaFoldDB" id="A0A5E4T2G5"/>
<keyword evidence="3 5" id="KW-0732">Signal</keyword>
<dbReference type="InterPro" id="IPR051455">
    <property type="entry name" value="Bact_solute-bind_prot3"/>
</dbReference>
<dbReference type="CDD" id="cd13689">
    <property type="entry name" value="PBP2_BsGlnH"/>
    <property type="match status" value="1"/>
</dbReference>
<gene>
    <name evidence="7" type="primary">glnH_1</name>
    <name evidence="7" type="ORF">PTE30175_01048</name>
</gene>
<dbReference type="GO" id="GO:0006865">
    <property type="term" value="P:amino acid transport"/>
    <property type="evidence" value="ECO:0007669"/>
    <property type="project" value="TreeGrafter"/>
</dbReference>
<dbReference type="Proteomes" id="UP000414233">
    <property type="component" value="Unassembled WGS sequence"/>
</dbReference>
<comment type="similarity">
    <text evidence="1 4">Belongs to the bacterial solute-binding protein 3 family.</text>
</comment>
<dbReference type="SUPFAM" id="SSF53850">
    <property type="entry name" value="Periplasmic binding protein-like II"/>
    <property type="match status" value="1"/>
</dbReference>
<sequence>MKTIAQLAVAVCALTAAFASSVHADELSDIKARGTLVCGVQSNLEPFGFQDQATRELQGYDIDFCKGVAKHLGVKPELKIVSLEGRIPELLGGHVDLLAAVLGYTPERAKQIGFSDGYFVSQHRLAVRADGPYKMRDDLAGKRISIIKGSSTQNFLAKVLPTAQLVSYEDGPSAFMALAQGKVDGYALSETLLRRFIAKLGANGKITVLTPPLGEETWGLGVRKDQPAFQKAVNAALQAMEKSGEAKQIFDKWLGQGSIFKMNREFTIQPIKTQ</sequence>
<reference evidence="7 8" key="1">
    <citation type="submission" date="2019-08" db="EMBL/GenBank/DDBJ databases">
        <authorList>
            <person name="Peeters C."/>
        </authorList>
    </citation>
    <scope>NUCLEOTIDE SEQUENCE [LARGE SCALE GENOMIC DNA]</scope>
    <source>
        <strain evidence="7 8">LMG 30175</strain>
    </source>
</reference>
<evidence type="ECO:0000313" key="8">
    <source>
        <dbReference type="Proteomes" id="UP000414233"/>
    </source>
</evidence>
<proteinExistence type="inferred from homology"/>
<dbReference type="GO" id="GO:0030288">
    <property type="term" value="C:outer membrane-bounded periplasmic space"/>
    <property type="evidence" value="ECO:0007669"/>
    <property type="project" value="TreeGrafter"/>
</dbReference>
<evidence type="ECO:0000256" key="1">
    <source>
        <dbReference type="ARBA" id="ARBA00010333"/>
    </source>
</evidence>
<feature type="domain" description="Solute-binding protein family 3/N-terminal" evidence="6">
    <location>
        <begin position="35"/>
        <end position="257"/>
    </location>
</feature>
<dbReference type="PANTHER" id="PTHR30085">
    <property type="entry name" value="AMINO ACID ABC TRANSPORTER PERMEASE"/>
    <property type="match status" value="1"/>
</dbReference>
<dbReference type="GO" id="GO:0005576">
    <property type="term" value="C:extracellular region"/>
    <property type="evidence" value="ECO:0007669"/>
    <property type="project" value="TreeGrafter"/>
</dbReference>
<dbReference type="InterPro" id="IPR001638">
    <property type="entry name" value="Solute-binding_3/MltF_N"/>
</dbReference>
<keyword evidence="2" id="KW-0813">Transport</keyword>
<dbReference type="InterPro" id="IPR018313">
    <property type="entry name" value="SBP_3_CS"/>
</dbReference>
<evidence type="ECO:0000256" key="3">
    <source>
        <dbReference type="ARBA" id="ARBA00022729"/>
    </source>
</evidence>
<evidence type="ECO:0000259" key="6">
    <source>
        <dbReference type="SMART" id="SM00062"/>
    </source>
</evidence>
<dbReference type="Pfam" id="PF00497">
    <property type="entry name" value="SBP_bac_3"/>
    <property type="match status" value="1"/>
</dbReference>
<organism evidence="7 8">
    <name type="scientific">Pandoraea terrae</name>
    <dbReference type="NCBI Taxonomy" id="1537710"/>
    <lineage>
        <taxon>Bacteria</taxon>
        <taxon>Pseudomonadati</taxon>
        <taxon>Pseudomonadota</taxon>
        <taxon>Betaproteobacteria</taxon>
        <taxon>Burkholderiales</taxon>
        <taxon>Burkholderiaceae</taxon>
        <taxon>Pandoraea</taxon>
    </lineage>
</organism>
<dbReference type="PANTHER" id="PTHR30085:SF6">
    <property type="entry name" value="ABC TRANSPORTER GLUTAMINE-BINDING PROTEIN GLNH"/>
    <property type="match status" value="1"/>
</dbReference>
<name>A0A5E4T2G5_9BURK</name>
<dbReference type="SMART" id="SM00062">
    <property type="entry name" value="PBPb"/>
    <property type="match status" value="1"/>
</dbReference>
<evidence type="ECO:0000256" key="4">
    <source>
        <dbReference type="RuleBase" id="RU003744"/>
    </source>
</evidence>
<evidence type="ECO:0000256" key="5">
    <source>
        <dbReference type="SAM" id="SignalP"/>
    </source>
</evidence>
<feature type="chain" id="PRO_5022918118" evidence="5">
    <location>
        <begin position="25"/>
        <end position="274"/>
    </location>
</feature>